<evidence type="ECO:0000256" key="4">
    <source>
        <dbReference type="ARBA" id="ARBA00023136"/>
    </source>
</evidence>
<proteinExistence type="predicted"/>
<dbReference type="InterPro" id="IPR032808">
    <property type="entry name" value="DoxX"/>
</dbReference>
<feature type="transmembrane region" description="Helical" evidence="5">
    <location>
        <begin position="69"/>
        <end position="89"/>
    </location>
</feature>
<organism evidence="6 7">
    <name type="scientific">Streptomyces sodiiphilus</name>
    <dbReference type="NCBI Taxonomy" id="226217"/>
    <lineage>
        <taxon>Bacteria</taxon>
        <taxon>Bacillati</taxon>
        <taxon>Actinomycetota</taxon>
        <taxon>Actinomycetes</taxon>
        <taxon>Kitasatosporales</taxon>
        <taxon>Streptomycetaceae</taxon>
        <taxon>Streptomyces</taxon>
    </lineage>
</organism>
<dbReference type="EMBL" id="BAAAMJ010000021">
    <property type="protein sequence ID" value="GAA1913132.1"/>
    <property type="molecule type" value="Genomic_DNA"/>
</dbReference>
<keyword evidence="7" id="KW-1185">Reference proteome</keyword>
<keyword evidence="3 5" id="KW-1133">Transmembrane helix</keyword>
<evidence type="ECO:0000256" key="3">
    <source>
        <dbReference type="ARBA" id="ARBA00022989"/>
    </source>
</evidence>
<feature type="transmembrane region" description="Helical" evidence="5">
    <location>
        <begin position="43"/>
        <end position="64"/>
    </location>
</feature>
<name>A0ABP5AG38_9ACTN</name>
<accession>A0ABP5AG38</accession>
<feature type="transmembrane region" description="Helical" evidence="5">
    <location>
        <begin position="95"/>
        <end position="114"/>
    </location>
</feature>
<keyword evidence="4 5" id="KW-0472">Membrane</keyword>
<sequence length="116" mass="11834">MNIAYIVVAAVLSLLLVVSGRGKLVKDKHITETLTKLDVPMSWFAPLALLEFAGALGLLAGIFYRPLGIAAGIGVVLYFAGAVITHLRAGDAKGTTVPAVLLVAGAVPAVLGLATV</sequence>
<evidence type="ECO:0000313" key="6">
    <source>
        <dbReference type="EMBL" id="GAA1913132.1"/>
    </source>
</evidence>
<evidence type="ECO:0000256" key="5">
    <source>
        <dbReference type="SAM" id="Phobius"/>
    </source>
</evidence>
<dbReference type="Proteomes" id="UP001501303">
    <property type="component" value="Unassembled WGS sequence"/>
</dbReference>
<keyword evidence="2 5" id="KW-0812">Transmembrane</keyword>
<protein>
    <recommendedName>
        <fullName evidence="8">DoxX family protein</fullName>
    </recommendedName>
</protein>
<comment type="subcellular location">
    <subcellularLocation>
        <location evidence="1">Membrane</location>
        <topology evidence="1">Multi-pass membrane protein</topology>
    </subcellularLocation>
</comment>
<evidence type="ECO:0000313" key="7">
    <source>
        <dbReference type="Proteomes" id="UP001501303"/>
    </source>
</evidence>
<comment type="caution">
    <text evidence="6">The sequence shown here is derived from an EMBL/GenBank/DDBJ whole genome shotgun (WGS) entry which is preliminary data.</text>
</comment>
<gene>
    <name evidence="6" type="ORF">GCM10009716_23500</name>
</gene>
<dbReference type="Pfam" id="PF13564">
    <property type="entry name" value="DoxX_2"/>
    <property type="match status" value="1"/>
</dbReference>
<evidence type="ECO:0000256" key="1">
    <source>
        <dbReference type="ARBA" id="ARBA00004141"/>
    </source>
</evidence>
<evidence type="ECO:0000256" key="2">
    <source>
        <dbReference type="ARBA" id="ARBA00022692"/>
    </source>
</evidence>
<dbReference type="RefSeq" id="WP_344261270.1">
    <property type="nucleotide sequence ID" value="NZ_BAAAMJ010000021.1"/>
</dbReference>
<reference evidence="7" key="1">
    <citation type="journal article" date="2019" name="Int. J. Syst. Evol. Microbiol.">
        <title>The Global Catalogue of Microorganisms (GCM) 10K type strain sequencing project: providing services to taxonomists for standard genome sequencing and annotation.</title>
        <authorList>
            <consortium name="The Broad Institute Genomics Platform"/>
            <consortium name="The Broad Institute Genome Sequencing Center for Infectious Disease"/>
            <person name="Wu L."/>
            <person name="Ma J."/>
        </authorList>
    </citation>
    <scope>NUCLEOTIDE SEQUENCE [LARGE SCALE GENOMIC DNA]</scope>
    <source>
        <strain evidence="7">JCM 13581</strain>
    </source>
</reference>
<evidence type="ECO:0008006" key="8">
    <source>
        <dbReference type="Google" id="ProtNLM"/>
    </source>
</evidence>